<feature type="compositionally biased region" description="Acidic residues" evidence="1">
    <location>
        <begin position="134"/>
        <end position="143"/>
    </location>
</feature>
<sequence>MTRLHDLIDTNRVFLVGIGLAKLLLGEDHPLLDDVTPPSDLIWETLALVWVRMLVYAAPYGNAEAHMQCLSQGGEFITHLWALLYHIDIREWKLPNKKKITRFQRIIPHNNIGDEDNEDYNYDDEGYNGHEEDRNFEDDYDLC</sequence>
<feature type="compositionally biased region" description="Acidic residues" evidence="1">
    <location>
        <begin position="114"/>
        <end position="126"/>
    </location>
</feature>
<evidence type="ECO:0000313" key="2">
    <source>
        <dbReference type="EMBL" id="RLM58317.1"/>
    </source>
</evidence>
<dbReference type="AlphaFoldDB" id="A0A3L6PHQ7"/>
<dbReference type="Proteomes" id="UP000275267">
    <property type="component" value="Unassembled WGS sequence"/>
</dbReference>
<accession>A0A3L6PHQ7</accession>
<proteinExistence type="predicted"/>
<organism evidence="2 3">
    <name type="scientific">Panicum miliaceum</name>
    <name type="common">Proso millet</name>
    <name type="synonym">Broomcorn millet</name>
    <dbReference type="NCBI Taxonomy" id="4540"/>
    <lineage>
        <taxon>Eukaryota</taxon>
        <taxon>Viridiplantae</taxon>
        <taxon>Streptophyta</taxon>
        <taxon>Embryophyta</taxon>
        <taxon>Tracheophyta</taxon>
        <taxon>Spermatophyta</taxon>
        <taxon>Magnoliopsida</taxon>
        <taxon>Liliopsida</taxon>
        <taxon>Poales</taxon>
        <taxon>Poaceae</taxon>
        <taxon>PACMAD clade</taxon>
        <taxon>Panicoideae</taxon>
        <taxon>Panicodae</taxon>
        <taxon>Paniceae</taxon>
        <taxon>Panicinae</taxon>
        <taxon>Panicum</taxon>
        <taxon>Panicum sect. Panicum</taxon>
    </lineage>
</organism>
<dbReference type="EMBL" id="PQIB02000017">
    <property type="protein sequence ID" value="RLM58317.1"/>
    <property type="molecule type" value="Genomic_DNA"/>
</dbReference>
<evidence type="ECO:0000313" key="3">
    <source>
        <dbReference type="Proteomes" id="UP000275267"/>
    </source>
</evidence>
<feature type="region of interest" description="Disordered" evidence="1">
    <location>
        <begin position="114"/>
        <end position="143"/>
    </location>
</feature>
<dbReference type="Pfam" id="PF04578">
    <property type="entry name" value="DUF594"/>
    <property type="match status" value="1"/>
</dbReference>
<protein>
    <recommendedName>
        <fullName evidence="4">DUF4220 domain-containing protein</fullName>
    </recommendedName>
</protein>
<dbReference type="PANTHER" id="PTHR31325">
    <property type="entry name" value="OS01G0798800 PROTEIN-RELATED"/>
    <property type="match status" value="1"/>
</dbReference>
<gene>
    <name evidence="2" type="ORF">C2845_PM18G01360</name>
</gene>
<comment type="caution">
    <text evidence="2">The sequence shown here is derived from an EMBL/GenBank/DDBJ whole genome shotgun (WGS) entry which is preliminary data.</text>
</comment>
<dbReference type="STRING" id="4540.A0A3L6PHQ7"/>
<evidence type="ECO:0000256" key="1">
    <source>
        <dbReference type="SAM" id="MobiDB-lite"/>
    </source>
</evidence>
<evidence type="ECO:0008006" key="4">
    <source>
        <dbReference type="Google" id="ProtNLM"/>
    </source>
</evidence>
<reference evidence="3" key="1">
    <citation type="journal article" date="2019" name="Nat. Commun.">
        <title>The genome of broomcorn millet.</title>
        <authorList>
            <person name="Zou C."/>
            <person name="Miki D."/>
            <person name="Li D."/>
            <person name="Tang Q."/>
            <person name="Xiao L."/>
            <person name="Rajput S."/>
            <person name="Deng P."/>
            <person name="Jia W."/>
            <person name="Huang R."/>
            <person name="Zhang M."/>
            <person name="Sun Y."/>
            <person name="Hu J."/>
            <person name="Fu X."/>
            <person name="Schnable P.S."/>
            <person name="Li F."/>
            <person name="Zhang H."/>
            <person name="Feng B."/>
            <person name="Zhu X."/>
            <person name="Liu R."/>
            <person name="Schnable J.C."/>
            <person name="Zhu J.-K."/>
            <person name="Zhang H."/>
        </authorList>
    </citation>
    <scope>NUCLEOTIDE SEQUENCE [LARGE SCALE GENOMIC DNA]</scope>
</reference>
<dbReference type="InterPro" id="IPR007658">
    <property type="entry name" value="DUF594"/>
</dbReference>
<dbReference type="OrthoDB" id="686547at2759"/>
<keyword evidence="3" id="KW-1185">Reference proteome</keyword>
<name>A0A3L6PHQ7_PANMI</name>